<evidence type="ECO:0000256" key="4">
    <source>
        <dbReference type="ARBA" id="ARBA00022603"/>
    </source>
</evidence>
<dbReference type="KEGG" id="cbar:PATL70BA_0227"/>
<dbReference type="PIRSF" id="PIRSF036427">
    <property type="entry name" value="Precrrn-2_mtase"/>
    <property type="match status" value="1"/>
</dbReference>
<proteinExistence type="inferred from homology"/>
<dbReference type="PANTHER" id="PTHR43467:SF2">
    <property type="entry name" value="COBALT-PRECORRIN-2 C(20)-METHYLTRANSFERASE"/>
    <property type="match status" value="1"/>
</dbReference>
<dbReference type="PANTHER" id="PTHR43467">
    <property type="entry name" value="COBALT-PRECORRIN-2 C(20)-METHYLTRANSFERASE"/>
    <property type="match status" value="1"/>
</dbReference>
<feature type="domain" description="Tetrapyrrole methylase" evidence="8">
    <location>
        <begin position="4"/>
        <end position="209"/>
    </location>
</feature>
<dbReference type="GO" id="GO:0032259">
    <property type="term" value="P:methylation"/>
    <property type="evidence" value="ECO:0007669"/>
    <property type="project" value="UniProtKB-KW"/>
</dbReference>
<keyword evidence="3" id="KW-0169">Cobalamin biosynthesis</keyword>
<dbReference type="GO" id="GO:0009236">
    <property type="term" value="P:cobalamin biosynthetic process"/>
    <property type="evidence" value="ECO:0007669"/>
    <property type="project" value="UniProtKB-UniRule"/>
</dbReference>
<evidence type="ECO:0000313" key="10">
    <source>
        <dbReference type="Proteomes" id="UP000279029"/>
    </source>
</evidence>
<keyword evidence="6" id="KW-0949">S-adenosyl-L-methionine</keyword>
<evidence type="ECO:0000256" key="2">
    <source>
        <dbReference type="ARBA" id="ARBA00005879"/>
    </source>
</evidence>
<dbReference type="UniPathway" id="UPA00148"/>
<evidence type="ECO:0000256" key="1">
    <source>
        <dbReference type="ARBA" id="ARBA00004953"/>
    </source>
</evidence>
<organism evidence="9 10">
    <name type="scientific">Petrocella atlantisensis</name>
    <dbReference type="NCBI Taxonomy" id="2173034"/>
    <lineage>
        <taxon>Bacteria</taxon>
        <taxon>Bacillati</taxon>
        <taxon>Bacillota</taxon>
        <taxon>Clostridia</taxon>
        <taxon>Lachnospirales</taxon>
        <taxon>Vallitaleaceae</taxon>
        <taxon>Petrocella</taxon>
    </lineage>
</organism>
<evidence type="ECO:0000256" key="6">
    <source>
        <dbReference type="ARBA" id="ARBA00022691"/>
    </source>
</evidence>
<dbReference type="InterPro" id="IPR014777">
    <property type="entry name" value="4pyrrole_Mease_sub1"/>
</dbReference>
<evidence type="ECO:0000256" key="3">
    <source>
        <dbReference type="ARBA" id="ARBA00022573"/>
    </source>
</evidence>
<sequence>MSEFIGIGVGPGDPELLTLKAVKALQQLDILIVPYGRLKGESEALKIVEGYLKKDIHILPKHFPMVQDEAELSPAIETISLEIKGYIEQGHRVGFITIGDPMLYSTYIYLLKYLLYQVPVKTLPGIASYSAIASGLNRPLAEGNTPLFIYPCNGKIEAIEKVVLDHDSIVLMKVYKQFDAIIKMLRTHDLMPFSLIVSNYGKENQVIYHPDDLFTHEKISYFTTIIINKGWQL</sequence>
<dbReference type="RefSeq" id="WP_172596049.1">
    <property type="nucleotide sequence ID" value="NZ_LR130778.1"/>
</dbReference>
<name>A0A3P7PS81_9FIRM</name>
<dbReference type="InterPro" id="IPR035996">
    <property type="entry name" value="4pyrrol_Methylase_sf"/>
</dbReference>
<dbReference type="Gene3D" id="3.30.950.10">
    <property type="entry name" value="Methyltransferase, Cobalt-precorrin-4 Transmethylase, Domain 2"/>
    <property type="match status" value="1"/>
</dbReference>
<dbReference type="Pfam" id="PF00590">
    <property type="entry name" value="TP_methylase"/>
    <property type="match status" value="1"/>
</dbReference>
<dbReference type="SUPFAM" id="SSF53790">
    <property type="entry name" value="Tetrapyrrole methylase"/>
    <property type="match status" value="1"/>
</dbReference>
<dbReference type="InterPro" id="IPR006364">
    <property type="entry name" value="CobI/CbiL/CobIJ_dom"/>
</dbReference>
<evidence type="ECO:0000313" key="9">
    <source>
        <dbReference type="EMBL" id="VDN46071.1"/>
    </source>
</evidence>
<dbReference type="GO" id="GO:0030788">
    <property type="term" value="F:precorrin-2 C20-methyltransferase activity"/>
    <property type="evidence" value="ECO:0007669"/>
    <property type="project" value="InterPro"/>
</dbReference>
<dbReference type="InterPro" id="IPR014776">
    <property type="entry name" value="4pyrrole_Mease_sub2"/>
</dbReference>
<dbReference type="InterPro" id="IPR000878">
    <property type="entry name" value="4pyrrol_Mease"/>
</dbReference>
<comment type="similarity">
    <text evidence="2 7">Belongs to the precorrin methyltransferase family.</text>
</comment>
<dbReference type="Gene3D" id="3.40.1010.10">
    <property type="entry name" value="Cobalt-precorrin-4 Transmethylase, Domain 1"/>
    <property type="match status" value="1"/>
</dbReference>
<dbReference type="EMBL" id="LR130778">
    <property type="protein sequence ID" value="VDN46071.1"/>
    <property type="molecule type" value="Genomic_DNA"/>
</dbReference>
<gene>
    <name evidence="9" type="primary">cobI</name>
    <name evidence="9" type="ORF">PATL70BA_0227</name>
</gene>
<dbReference type="AlphaFoldDB" id="A0A3P7PS81"/>
<keyword evidence="4 9" id="KW-0489">Methyltransferase</keyword>
<evidence type="ECO:0000256" key="5">
    <source>
        <dbReference type="ARBA" id="ARBA00022679"/>
    </source>
</evidence>
<keyword evidence="5 9" id="KW-0808">Transferase</keyword>
<dbReference type="Proteomes" id="UP000279029">
    <property type="component" value="Chromosome"/>
</dbReference>
<evidence type="ECO:0000259" key="8">
    <source>
        <dbReference type="Pfam" id="PF00590"/>
    </source>
</evidence>
<accession>A0A3P7PS81</accession>
<dbReference type="NCBIfam" id="TIGR01467">
    <property type="entry name" value="cobI_cbiL"/>
    <property type="match status" value="1"/>
</dbReference>
<keyword evidence="10" id="KW-1185">Reference proteome</keyword>
<evidence type="ECO:0000256" key="7">
    <source>
        <dbReference type="PIRNR" id="PIRNR036427"/>
    </source>
</evidence>
<protein>
    <submittedName>
        <fullName evidence="9">Precorrin-2 C(20)-methyltransferase</fullName>
    </submittedName>
</protein>
<reference evidence="9 10" key="1">
    <citation type="submission" date="2018-09" db="EMBL/GenBank/DDBJ databases">
        <authorList>
            <person name="Postec A."/>
        </authorList>
    </citation>
    <scope>NUCLEOTIDE SEQUENCE [LARGE SCALE GENOMIC DNA]</scope>
    <source>
        <strain evidence="9">70B-A</strain>
    </source>
</reference>
<comment type="pathway">
    <text evidence="1">Cofactor biosynthesis; adenosylcobalamin biosynthesis.</text>
</comment>
<dbReference type="CDD" id="cd11645">
    <property type="entry name" value="Precorrin_2_C20_MT"/>
    <property type="match status" value="1"/>
</dbReference>
<dbReference type="InterPro" id="IPR012382">
    <property type="entry name" value="CobI/CbiL"/>
</dbReference>